<keyword evidence="1" id="KW-0175">Coiled coil</keyword>
<feature type="coiled-coil region" evidence="1">
    <location>
        <begin position="334"/>
        <end position="381"/>
    </location>
</feature>
<accession>A0A5B9QLW0</accession>
<name>A0A5B9QLW0_9BACT</name>
<evidence type="ECO:0000313" key="3">
    <source>
        <dbReference type="Proteomes" id="UP000325286"/>
    </source>
</evidence>
<sequence>MTRFPMVAFRSAKVARKTIVFRSAKVARTPKFCVGFAERNTTLLLLVMLCLAVPAGAQEKIRVVADEAKFEAVTEALRGDRNKAAKAADQRKRVMVERLRPAMNLELAFIRRATKLTDAQRKAIAADAENKLMDLAGQHNNILNGRVVLQVNGAFVQQQGNGQRGDMQATIRQAARDCTDKHLNEQQLAKLKREWEYRDQAEKTALIDDILSQLDSQLRLSQQQYDELQATFESKWQHAVSIRFNSGQVFTVPAVPEELVLPLLTDSQKAVWKLANKSHSYTYFNQSRNFFDEPLWENAEELKAEAEARAAAEAEATAKAVAKGGDAIKAQLEAAAAADAIKRAQQAKAAQEQEAAFELRIEQLEQAAAAVAAEKQEQANQ</sequence>
<evidence type="ECO:0000256" key="1">
    <source>
        <dbReference type="SAM" id="Coils"/>
    </source>
</evidence>
<protein>
    <submittedName>
        <fullName evidence="2">Uncharacterized protein</fullName>
    </submittedName>
</protein>
<dbReference type="AlphaFoldDB" id="A0A5B9QLW0"/>
<keyword evidence="3" id="KW-1185">Reference proteome</keyword>
<organism evidence="2 3">
    <name type="scientific">Roseimaritima ulvae</name>
    <dbReference type="NCBI Taxonomy" id="980254"/>
    <lineage>
        <taxon>Bacteria</taxon>
        <taxon>Pseudomonadati</taxon>
        <taxon>Planctomycetota</taxon>
        <taxon>Planctomycetia</taxon>
        <taxon>Pirellulales</taxon>
        <taxon>Pirellulaceae</taxon>
        <taxon>Roseimaritima</taxon>
    </lineage>
</organism>
<reference evidence="2 3" key="1">
    <citation type="submission" date="2019-08" db="EMBL/GenBank/DDBJ databases">
        <title>Deep-cultivation of Planctomycetes and their phenomic and genomic characterization uncovers novel biology.</title>
        <authorList>
            <person name="Wiegand S."/>
            <person name="Jogler M."/>
            <person name="Boedeker C."/>
            <person name="Pinto D."/>
            <person name="Vollmers J."/>
            <person name="Rivas-Marin E."/>
            <person name="Kohn T."/>
            <person name="Peeters S.H."/>
            <person name="Heuer A."/>
            <person name="Rast P."/>
            <person name="Oberbeckmann S."/>
            <person name="Bunk B."/>
            <person name="Jeske O."/>
            <person name="Meyerdierks A."/>
            <person name="Storesund J.E."/>
            <person name="Kallscheuer N."/>
            <person name="Luecker S."/>
            <person name="Lage O.M."/>
            <person name="Pohl T."/>
            <person name="Merkel B.J."/>
            <person name="Hornburger P."/>
            <person name="Mueller R.-W."/>
            <person name="Bruemmer F."/>
            <person name="Labrenz M."/>
            <person name="Spormann A.M."/>
            <person name="Op den Camp H."/>
            <person name="Overmann J."/>
            <person name="Amann R."/>
            <person name="Jetten M.S.M."/>
            <person name="Mascher T."/>
            <person name="Medema M.H."/>
            <person name="Devos D.P."/>
            <person name="Kaster A.-K."/>
            <person name="Ovreas L."/>
            <person name="Rohde M."/>
            <person name="Galperin M.Y."/>
            <person name="Jogler C."/>
        </authorList>
    </citation>
    <scope>NUCLEOTIDE SEQUENCE [LARGE SCALE GENOMIC DNA]</scope>
    <source>
        <strain evidence="2 3">UC8</strain>
    </source>
</reference>
<dbReference type="EMBL" id="CP042914">
    <property type="protein sequence ID" value="QEG38590.1"/>
    <property type="molecule type" value="Genomic_DNA"/>
</dbReference>
<dbReference type="KEGG" id="rul:UC8_05470"/>
<gene>
    <name evidence="2" type="ORF">UC8_05470</name>
</gene>
<evidence type="ECO:0000313" key="2">
    <source>
        <dbReference type="EMBL" id="QEG38590.1"/>
    </source>
</evidence>
<dbReference type="Proteomes" id="UP000325286">
    <property type="component" value="Chromosome"/>
</dbReference>
<proteinExistence type="predicted"/>